<dbReference type="AlphaFoldDB" id="A0A0G4IPU2"/>
<dbReference type="SMART" id="SM00248">
    <property type="entry name" value="ANK"/>
    <property type="match status" value="4"/>
</dbReference>
<evidence type="ECO:0000256" key="3">
    <source>
        <dbReference type="PROSITE-ProRule" id="PRU00023"/>
    </source>
</evidence>
<dbReference type="STRING" id="37360.A0A0G4IPU2"/>
<reference evidence="4 5" key="1">
    <citation type="submission" date="2015-02" db="EMBL/GenBank/DDBJ databases">
        <authorList>
            <person name="Chooi Y.-H."/>
        </authorList>
    </citation>
    <scope>NUCLEOTIDE SEQUENCE [LARGE SCALE GENOMIC DNA]</scope>
    <source>
        <strain evidence="4">E3</strain>
    </source>
</reference>
<dbReference type="EMBL" id="CDSF01000079">
    <property type="protein sequence ID" value="CEO97215.1"/>
    <property type="molecule type" value="Genomic_DNA"/>
</dbReference>
<dbReference type="PANTHER" id="PTHR24198">
    <property type="entry name" value="ANKYRIN REPEAT AND PROTEIN KINASE DOMAIN-CONTAINING PROTEIN"/>
    <property type="match status" value="1"/>
</dbReference>
<name>A0A0G4IPU2_PLABS</name>
<keyword evidence="2 3" id="KW-0040">ANK repeat</keyword>
<keyword evidence="5" id="KW-1185">Reference proteome</keyword>
<evidence type="ECO:0000256" key="1">
    <source>
        <dbReference type="ARBA" id="ARBA00022737"/>
    </source>
</evidence>
<evidence type="ECO:0000313" key="4">
    <source>
        <dbReference type="EMBL" id="CEO97215.1"/>
    </source>
</evidence>
<accession>A0A0G4IPU2</accession>
<dbReference type="PROSITE" id="PS50297">
    <property type="entry name" value="ANK_REP_REGION"/>
    <property type="match status" value="1"/>
</dbReference>
<proteinExistence type="predicted"/>
<dbReference type="InterPro" id="IPR036770">
    <property type="entry name" value="Ankyrin_rpt-contain_sf"/>
</dbReference>
<sequence>MFILLLTQRSGSLSTLRKNPSVMRIASRRPHVSAVLSPSTLALIIALSCIAVDNSAAGVEHLLKSGVDRTRHRVDTESAMWHSGLLHDKIRDRLGVIGNGVAILVEHVACTELEVIVDFINVLRPSAYEVDRAAKFIMRRTRFVDTRGLFRLVAAANAMGMRALAVALSVRNDNYDLADPEQFQTMERVSGAFMFHFGLVRLRINAHSDSQRAIDKALRSILVFGGDADMVTCPLRDAETGSLLHWAASDGEELVLDLLRHHIPGIDFNLVNEQGYTPLHLAVLNDRAGIIERLVASPGIDVNARDIHGHTPLSLAAMRCSASSVAELLKASDINVNERAPGGFGNDGCFWTPLQWAATQGADLRSSEVILSLVWDLRVDTKAQDAYQRTARALAMGCGFLDVVRLLEDADNIRRSAAQHRGAHRDD</sequence>
<evidence type="ECO:0000313" key="5">
    <source>
        <dbReference type="Proteomes" id="UP000039324"/>
    </source>
</evidence>
<keyword evidence="1" id="KW-0677">Repeat</keyword>
<dbReference type="OrthoDB" id="20727at2759"/>
<dbReference type="SUPFAM" id="SSF48403">
    <property type="entry name" value="Ankyrin repeat"/>
    <property type="match status" value="1"/>
</dbReference>
<dbReference type="InterPro" id="IPR002110">
    <property type="entry name" value="Ankyrin_rpt"/>
</dbReference>
<organism evidence="4 5">
    <name type="scientific">Plasmodiophora brassicae</name>
    <name type="common">Clubroot disease agent</name>
    <dbReference type="NCBI Taxonomy" id="37360"/>
    <lineage>
        <taxon>Eukaryota</taxon>
        <taxon>Sar</taxon>
        <taxon>Rhizaria</taxon>
        <taxon>Endomyxa</taxon>
        <taxon>Phytomyxea</taxon>
        <taxon>Plasmodiophorida</taxon>
        <taxon>Plasmodiophoridae</taxon>
        <taxon>Plasmodiophora</taxon>
    </lineage>
</organism>
<protein>
    <submittedName>
        <fullName evidence="4">Uncharacterized protein</fullName>
    </submittedName>
</protein>
<dbReference type="PANTHER" id="PTHR24198:SF165">
    <property type="entry name" value="ANKYRIN REPEAT-CONTAINING PROTEIN-RELATED"/>
    <property type="match status" value="1"/>
</dbReference>
<dbReference type="PROSITE" id="PS50088">
    <property type="entry name" value="ANK_REPEAT"/>
    <property type="match status" value="1"/>
</dbReference>
<evidence type="ECO:0000256" key="2">
    <source>
        <dbReference type="ARBA" id="ARBA00023043"/>
    </source>
</evidence>
<feature type="repeat" description="ANK" evidence="3">
    <location>
        <begin position="274"/>
        <end position="307"/>
    </location>
</feature>
<dbReference type="Proteomes" id="UP000039324">
    <property type="component" value="Unassembled WGS sequence"/>
</dbReference>
<dbReference type="Pfam" id="PF12796">
    <property type="entry name" value="Ank_2"/>
    <property type="match status" value="1"/>
</dbReference>
<dbReference type="Gene3D" id="1.25.40.20">
    <property type="entry name" value="Ankyrin repeat-containing domain"/>
    <property type="match status" value="1"/>
</dbReference>
<gene>
    <name evidence="4" type="ORF">PBRA_000560</name>
</gene>